<dbReference type="PANTHER" id="PTHR38849:SF1">
    <property type="entry name" value="SMALL SECRETED PROTEIN"/>
    <property type="match status" value="1"/>
</dbReference>
<dbReference type="EMBL" id="PKSL01000042">
    <property type="protein sequence ID" value="POW10965.1"/>
    <property type="molecule type" value="Genomic_DNA"/>
</dbReference>
<feature type="non-terminal residue" evidence="2">
    <location>
        <position position="1"/>
    </location>
</feature>
<dbReference type="PANTHER" id="PTHR38849">
    <property type="entry name" value="SMALL SECRETED PROTEIN"/>
    <property type="match status" value="1"/>
</dbReference>
<dbReference type="VEuPathDB" id="FungiDB:PSHT_00394"/>
<proteinExistence type="predicted"/>
<sequence>FTSGRFSFVAKMKSFSSIASVMILFHSFSFTLAKNPDLRPGLVGKTGPAKIFPFKEYAEFQISDGVAGHALEAAQKVFVEPFKGDLSQITQNDLNNLVTMSLAAIENEKGFNKVKSKSGPLAAGKTANKVLKLVGEIQVIELHNKLGLQQVDTEARIKEHQTKLTKNTKLDRQNAGKKMASFLSGGKSGDKTSKTKNGKQGGN</sequence>
<evidence type="ECO:0000313" key="2">
    <source>
        <dbReference type="EMBL" id="POW10965.1"/>
    </source>
</evidence>
<dbReference type="AlphaFoldDB" id="A0A2S4VN46"/>
<dbReference type="Proteomes" id="UP000239156">
    <property type="component" value="Unassembled WGS sequence"/>
</dbReference>
<keyword evidence="3" id="KW-1185">Reference proteome</keyword>
<dbReference type="VEuPathDB" id="FungiDB:PSTT_05621"/>
<evidence type="ECO:0000313" key="3">
    <source>
        <dbReference type="Proteomes" id="UP000239156"/>
    </source>
</evidence>
<gene>
    <name evidence="2" type="ORF">PSTT_05621</name>
</gene>
<name>A0A2S4VN46_9BASI</name>
<reference evidence="2" key="1">
    <citation type="submission" date="2017-12" db="EMBL/GenBank/DDBJ databases">
        <title>Gene loss provides genomic basis for host adaptation in cereal stripe rust fungi.</title>
        <authorList>
            <person name="Xia C."/>
        </authorList>
    </citation>
    <scope>NUCLEOTIDE SEQUENCE [LARGE SCALE GENOMIC DNA]</scope>
    <source>
        <strain evidence="2">93-210</strain>
    </source>
</reference>
<evidence type="ECO:0000256" key="1">
    <source>
        <dbReference type="SAM" id="MobiDB-lite"/>
    </source>
</evidence>
<feature type="compositionally biased region" description="Basic and acidic residues" evidence="1">
    <location>
        <begin position="165"/>
        <end position="174"/>
    </location>
</feature>
<accession>A0A2S4VN46</accession>
<organism evidence="2 3">
    <name type="scientific">Puccinia striiformis</name>
    <dbReference type="NCBI Taxonomy" id="27350"/>
    <lineage>
        <taxon>Eukaryota</taxon>
        <taxon>Fungi</taxon>
        <taxon>Dikarya</taxon>
        <taxon>Basidiomycota</taxon>
        <taxon>Pucciniomycotina</taxon>
        <taxon>Pucciniomycetes</taxon>
        <taxon>Pucciniales</taxon>
        <taxon>Pucciniaceae</taxon>
        <taxon>Puccinia</taxon>
    </lineage>
</organism>
<comment type="caution">
    <text evidence="2">The sequence shown here is derived from an EMBL/GenBank/DDBJ whole genome shotgun (WGS) entry which is preliminary data.</text>
</comment>
<protein>
    <submittedName>
        <fullName evidence="2">Uncharacterized protein</fullName>
    </submittedName>
</protein>
<feature type="region of interest" description="Disordered" evidence="1">
    <location>
        <begin position="165"/>
        <end position="203"/>
    </location>
</feature>